<proteinExistence type="predicted"/>
<feature type="transmembrane region" description="Helical" evidence="1">
    <location>
        <begin position="196"/>
        <end position="219"/>
    </location>
</feature>
<dbReference type="EMBL" id="JBHSKX010000002">
    <property type="protein sequence ID" value="MFC5368563.1"/>
    <property type="molecule type" value="Genomic_DNA"/>
</dbReference>
<reference evidence="3 4" key="1">
    <citation type="journal article" date="2019" name="Int. J. Syst. Evol. Microbiol.">
        <title>The Global Catalogue of Microorganisms (GCM) 10K type strain sequencing project: providing services to taxonomists for standard genome sequencing and annotation.</title>
        <authorList>
            <consortium name="The Broad Institute Genomics Platform"/>
            <consortium name="The Broad Institute Genome Sequencing Center for Infectious Disease"/>
            <person name="Wu L."/>
            <person name="Ma J."/>
        </authorList>
    </citation>
    <scope>NUCLEOTIDE SEQUENCE [LARGE SCALE GENOMIC DNA]</scope>
    <source>
        <strain evidence="3 4">CGMCC 1.12237</strain>
    </source>
</reference>
<gene>
    <name evidence="3" type="ORF">ACFPJ5_16680</name>
</gene>
<dbReference type="Proteomes" id="UP001596201">
    <property type="component" value="Unassembled WGS sequence"/>
</dbReference>
<evidence type="ECO:0000313" key="3">
    <source>
        <dbReference type="EMBL" id="MFC5368563.1"/>
    </source>
</evidence>
<dbReference type="InterPro" id="IPR057169">
    <property type="entry name" value="DUF7847"/>
</dbReference>
<evidence type="ECO:0000313" key="4">
    <source>
        <dbReference type="Proteomes" id="UP001596201"/>
    </source>
</evidence>
<feature type="transmembrane region" description="Helical" evidence="1">
    <location>
        <begin position="47"/>
        <end position="75"/>
    </location>
</feature>
<keyword evidence="1" id="KW-0472">Membrane</keyword>
<evidence type="ECO:0000256" key="1">
    <source>
        <dbReference type="SAM" id="Phobius"/>
    </source>
</evidence>
<organism evidence="3 4">
    <name type="scientific">Salinirubrum litoreum</name>
    <dbReference type="NCBI Taxonomy" id="1126234"/>
    <lineage>
        <taxon>Archaea</taxon>
        <taxon>Methanobacteriati</taxon>
        <taxon>Methanobacteriota</taxon>
        <taxon>Stenosarchaea group</taxon>
        <taxon>Halobacteria</taxon>
        <taxon>Halobacteriales</taxon>
        <taxon>Haloferacaceae</taxon>
        <taxon>Salinirubrum</taxon>
    </lineage>
</organism>
<feature type="transmembrane region" description="Helical" evidence="1">
    <location>
        <begin position="141"/>
        <end position="167"/>
    </location>
</feature>
<evidence type="ECO:0000259" key="2">
    <source>
        <dbReference type="Pfam" id="PF25231"/>
    </source>
</evidence>
<feature type="transmembrane region" description="Helical" evidence="1">
    <location>
        <begin position="96"/>
        <end position="129"/>
    </location>
</feature>
<keyword evidence="1" id="KW-1133">Transmembrane helix</keyword>
<dbReference type="AlphaFoldDB" id="A0ABD5RF04"/>
<name>A0ABD5RF04_9EURY</name>
<sequence>MRPLNALQRALRTAIREPVVLVVAALLALLQVPVLLSQLLPPLLAAVASLGINLLVLVLVPFTQGGLLGLADGALDGRADVRTFLAEGREHYVSMLGAYLLLLAVSIVAGIATLVLLFVFGAGFGAVAAGLGGSGAGGSSAVGAVGLAFAGLFALVGLVFLVVFLFVQFYGQAIVIEDYGAVDSFKRSVGLVRNNFVSTLGYSLLAFLISGTIGAVTGVGSVLLTGDAMSSVGIDASSLPLIAGLVVAIVLLNTLSGAVYSLYSVSFYRDISGAQSGGL</sequence>
<dbReference type="Pfam" id="PF25231">
    <property type="entry name" value="DUF7847"/>
    <property type="match status" value="1"/>
</dbReference>
<accession>A0ABD5RF04</accession>
<feature type="transmembrane region" description="Helical" evidence="1">
    <location>
        <begin position="239"/>
        <end position="263"/>
    </location>
</feature>
<comment type="caution">
    <text evidence="3">The sequence shown here is derived from an EMBL/GenBank/DDBJ whole genome shotgun (WGS) entry which is preliminary data.</text>
</comment>
<dbReference type="RefSeq" id="WP_227230835.1">
    <property type="nucleotide sequence ID" value="NZ_JAJCVJ010000002.1"/>
</dbReference>
<protein>
    <recommendedName>
        <fullName evidence="2">DUF7847 domain-containing protein</fullName>
    </recommendedName>
</protein>
<feature type="domain" description="DUF7847" evidence="2">
    <location>
        <begin position="2"/>
        <end position="270"/>
    </location>
</feature>
<keyword evidence="1" id="KW-0812">Transmembrane</keyword>
<keyword evidence="4" id="KW-1185">Reference proteome</keyword>